<dbReference type="PANTHER" id="PTHR35333:SF3">
    <property type="entry name" value="BETA-LACTAMASE-TYPE TRANSPEPTIDASE FOLD CONTAINING PROTEIN"/>
    <property type="match status" value="1"/>
</dbReference>
<sequence>MSTTGPGGPQEQEQAHEHGHGQGPGRRSGAGLLRSRAAIGAAVVLVVAVATTTTMLHGHGAAAQNSSLVSAASSSSDSASAPGATTVVSASAAASAAASASASTSAEASAQPSATSSEAAMDQLEKAASAAEGKVAVAATDLTTGAALDYGDTDHGFVTASIAKMDILATLLLQAQDDDRTLTSSQRSLATRMIENSDNTAADSLYQAIGESSGLDAANKRFGLTGTEGGSGLYWGLTTTSAADQLRLLRQVFTSSSVLSSASRSYEQGLMSQVETDQRWGVSAAATSSDFALKNGWLPRSATGLWVINSVGRVSRNGHLLLISVVSDGNLSESGGISLVESMAKAAAETLDQS</sequence>
<proteinExistence type="predicted"/>
<feature type="region of interest" description="Disordered" evidence="1">
    <location>
        <begin position="1"/>
        <end position="30"/>
    </location>
</feature>
<dbReference type="Pfam" id="PF13354">
    <property type="entry name" value="Beta-lactamase2"/>
    <property type="match status" value="1"/>
</dbReference>
<dbReference type="SUPFAM" id="SSF56601">
    <property type="entry name" value="beta-lactamase/transpeptidase-like"/>
    <property type="match status" value="1"/>
</dbReference>
<name>A0ABV6UTI5_9ACTN</name>
<comment type="caution">
    <text evidence="3">The sequence shown here is derived from an EMBL/GenBank/DDBJ whole genome shotgun (WGS) entry which is preliminary data.</text>
</comment>
<gene>
    <name evidence="3" type="ORF">ACEZDJ_26205</name>
</gene>
<dbReference type="Proteomes" id="UP001592528">
    <property type="component" value="Unassembled WGS sequence"/>
</dbReference>
<dbReference type="InterPro" id="IPR045155">
    <property type="entry name" value="Beta-lactam_cat"/>
</dbReference>
<dbReference type="EMBL" id="JBHEZZ010000016">
    <property type="protein sequence ID" value="MFC1404785.1"/>
    <property type="molecule type" value="Genomic_DNA"/>
</dbReference>
<dbReference type="InterPro" id="IPR000871">
    <property type="entry name" value="Beta-lactam_class-A"/>
</dbReference>
<evidence type="ECO:0000313" key="3">
    <source>
        <dbReference type="EMBL" id="MFC1404785.1"/>
    </source>
</evidence>
<dbReference type="Gene3D" id="3.40.710.10">
    <property type="entry name" value="DD-peptidase/beta-lactamase superfamily"/>
    <property type="match status" value="1"/>
</dbReference>
<dbReference type="InterPro" id="IPR012338">
    <property type="entry name" value="Beta-lactam/transpept-like"/>
</dbReference>
<dbReference type="PANTHER" id="PTHR35333">
    <property type="entry name" value="BETA-LACTAMASE"/>
    <property type="match status" value="1"/>
</dbReference>
<keyword evidence="3" id="KW-0378">Hydrolase</keyword>
<dbReference type="RefSeq" id="WP_051726527.1">
    <property type="nucleotide sequence ID" value="NZ_JBHEZZ010000016.1"/>
</dbReference>
<accession>A0ABV6UTI5</accession>
<evidence type="ECO:0000259" key="2">
    <source>
        <dbReference type="Pfam" id="PF13354"/>
    </source>
</evidence>
<reference evidence="3 4" key="1">
    <citation type="submission" date="2024-09" db="EMBL/GenBank/DDBJ databases">
        <authorList>
            <person name="Lee S.D."/>
        </authorList>
    </citation>
    <scope>NUCLEOTIDE SEQUENCE [LARGE SCALE GENOMIC DNA]</scope>
    <source>
        <strain evidence="3 4">N1-5</strain>
    </source>
</reference>
<keyword evidence="4" id="KW-1185">Reference proteome</keyword>
<feature type="domain" description="Beta-lactamase class A catalytic" evidence="2">
    <location>
        <begin position="184"/>
        <end position="314"/>
    </location>
</feature>
<organism evidence="3 4">
    <name type="scientific">Streptacidiphilus cavernicola</name>
    <dbReference type="NCBI Taxonomy" id="3342716"/>
    <lineage>
        <taxon>Bacteria</taxon>
        <taxon>Bacillati</taxon>
        <taxon>Actinomycetota</taxon>
        <taxon>Actinomycetes</taxon>
        <taxon>Kitasatosporales</taxon>
        <taxon>Streptomycetaceae</taxon>
        <taxon>Streptacidiphilus</taxon>
    </lineage>
</organism>
<dbReference type="GO" id="GO:0016787">
    <property type="term" value="F:hydrolase activity"/>
    <property type="evidence" value="ECO:0007669"/>
    <property type="project" value="UniProtKB-KW"/>
</dbReference>
<protein>
    <submittedName>
        <fullName evidence="3">Serine hydrolase</fullName>
    </submittedName>
</protein>
<evidence type="ECO:0000256" key="1">
    <source>
        <dbReference type="SAM" id="MobiDB-lite"/>
    </source>
</evidence>
<evidence type="ECO:0000313" key="4">
    <source>
        <dbReference type="Proteomes" id="UP001592528"/>
    </source>
</evidence>